<evidence type="ECO:0000256" key="2">
    <source>
        <dbReference type="ARBA" id="ARBA00022692"/>
    </source>
</evidence>
<dbReference type="Pfam" id="PF00528">
    <property type="entry name" value="BPD_transp_1"/>
    <property type="match status" value="1"/>
</dbReference>
<dbReference type="EMBL" id="CP158367">
    <property type="protein sequence ID" value="XBX75872.1"/>
    <property type="molecule type" value="Genomic_DNA"/>
</dbReference>
<dbReference type="CDD" id="cd06261">
    <property type="entry name" value="TM_PBP2"/>
    <property type="match status" value="1"/>
</dbReference>
<gene>
    <name evidence="7" type="ORF">PRVXT_001033</name>
</gene>
<feature type="transmembrane region" description="Helical" evidence="5">
    <location>
        <begin position="104"/>
        <end position="128"/>
    </location>
</feature>
<evidence type="ECO:0000256" key="3">
    <source>
        <dbReference type="ARBA" id="ARBA00022989"/>
    </source>
</evidence>
<feature type="transmembrane region" description="Helical" evidence="5">
    <location>
        <begin position="258"/>
        <end position="276"/>
    </location>
</feature>
<dbReference type="RefSeq" id="WP_350344607.1">
    <property type="nucleotide sequence ID" value="NZ_CP158367.1"/>
</dbReference>
<dbReference type="PANTHER" id="PTHR43376:SF1">
    <property type="entry name" value="OLIGOPEPTIDE TRANSPORT SYSTEM PERMEASE PROTEIN"/>
    <property type="match status" value="1"/>
</dbReference>
<evidence type="ECO:0000256" key="5">
    <source>
        <dbReference type="RuleBase" id="RU363032"/>
    </source>
</evidence>
<evidence type="ECO:0000313" key="7">
    <source>
        <dbReference type="EMBL" id="XBX75872.1"/>
    </source>
</evidence>
<dbReference type="GO" id="GO:0005886">
    <property type="term" value="C:plasma membrane"/>
    <property type="evidence" value="ECO:0007669"/>
    <property type="project" value="UniProtKB-SubCell"/>
</dbReference>
<proteinExistence type="inferred from homology"/>
<name>A0AAU7VPR5_9FIRM</name>
<comment type="similarity">
    <text evidence="5">Belongs to the binding-protein-dependent transport system permease family.</text>
</comment>
<evidence type="ECO:0000259" key="6">
    <source>
        <dbReference type="PROSITE" id="PS50928"/>
    </source>
</evidence>
<dbReference type="SUPFAM" id="SSF161098">
    <property type="entry name" value="MetI-like"/>
    <property type="match status" value="1"/>
</dbReference>
<dbReference type="InterPro" id="IPR000515">
    <property type="entry name" value="MetI-like"/>
</dbReference>
<reference evidence="7" key="2">
    <citation type="submission" date="2024-06" db="EMBL/GenBank/DDBJ databases">
        <authorList>
            <person name="Petrova K.O."/>
            <person name="Toshchakov S.V."/>
            <person name="Boltjanskaja Y.V."/>
            <person name="Kevbrin V."/>
        </authorList>
    </citation>
    <scope>NUCLEOTIDE SEQUENCE</scope>
    <source>
        <strain evidence="7">Z-910T</strain>
    </source>
</reference>
<dbReference type="InterPro" id="IPR035906">
    <property type="entry name" value="MetI-like_sf"/>
</dbReference>
<accession>A0AAU7VPR5</accession>
<keyword evidence="5" id="KW-0813">Transport</keyword>
<comment type="subcellular location">
    <subcellularLocation>
        <location evidence="5">Cell membrane</location>
        <topology evidence="5">Multi-pass membrane protein</topology>
    </subcellularLocation>
    <subcellularLocation>
        <location evidence="1">Membrane</location>
        <topology evidence="1">Multi-pass membrane protein</topology>
    </subcellularLocation>
</comment>
<keyword evidence="2 5" id="KW-0812">Transmembrane</keyword>
<dbReference type="PROSITE" id="PS50928">
    <property type="entry name" value="ABC_TM1"/>
    <property type="match status" value="1"/>
</dbReference>
<keyword evidence="4 5" id="KW-0472">Membrane</keyword>
<feature type="transmembrane region" description="Helical" evidence="5">
    <location>
        <begin position="192"/>
        <end position="214"/>
    </location>
</feature>
<sequence length="328" mass="37736">MKIKDSNFIWKVMNNIGLFLLLIVLSFVLPRLLPGSPILSFQEDIHVLNSTLTEETFNRFEDYYAPNEPLWKQFRIYVTSLIRLDLGYSFYYGYPVMDIILGRIGWTLFLSLTSICISFIIAIPIGIYSAMNSDKKEDRLIMGGALFLQSIPIFIIALIIQRIFAYNLGWFPSQGAYDIGVYSSSIEFLKDAGYYMILPLIASTIGLFPSNYILTRNIIIKTKNEPYVQMAHFNNLDRPIIKYHYIFRNALPEIISKLNINVVYAIGGTLFVEMIFSYPGLGMLLKEAVASRDYPLIQGIFIITSIYAIFVNIFFEWLLYKVSPRVSK</sequence>
<evidence type="ECO:0000256" key="1">
    <source>
        <dbReference type="ARBA" id="ARBA00004141"/>
    </source>
</evidence>
<organism evidence="7">
    <name type="scientific">Proteinivorax tanatarense</name>
    <dbReference type="NCBI Taxonomy" id="1260629"/>
    <lineage>
        <taxon>Bacteria</taxon>
        <taxon>Bacillati</taxon>
        <taxon>Bacillota</taxon>
        <taxon>Clostridia</taxon>
        <taxon>Eubacteriales</taxon>
        <taxon>Proteinivoracaceae</taxon>
        <taxon>Proteinivorax</taxon>
    </lineage>
</organism>
<dbReference type="PANTHER" id="PTHR43376">
    <property type="entry name" value="OLIGOPEPTIDE TRANSPORT SYSTEM PERMEASE PROTEIN"/>
    <property type="match status" value="1"/>
</dbReference>
<keyword evidence="3 5" id="KW-1133">Transmembrane helix</keyword>
<dbReference type="GO" id="GO:0055085">
    <property type="term" value="P:transmembrane transport"/>
    <property type="evidence" value="ECO:0007669"/>
    <property type="project" value="InterPro"/>
</dbReference>
<protein>
    <submittedName>
        <fullName evidence="7">ABC transporter permease</fullName>
    </submittedName>
</protein>
<feature type="transmembrane region" description="Helical" evidence="5">
    <location>
        <begin position="12"/>
        <end position="33"/>
    </location>
</feature>
<feature type="domain" description="ABC transmembrane type-1" evidence="6">
    <location>
        <begin position="104"/>
        <end position="315"/>
    </location>
</feature>
<reference evidence="7" key="1">
    <citation type="journal article" date="2013" name="Extremophiles">
        <title>Proteinivorax tanatarense gen. nov., sp. nov., an anaerobic, haloalkaliphilic, proteolytic bacterium isolated from a decaying algal bloom, and proposal of Proteinivoraceae fam. nov.</title>
        <authorList>
            <person name="Kevbrin V."/>
            <person name="Boltyanskaya Y."/>
            <person name="Zhilina T."/>
            <person name="Kolganova T."/>
            <person name="Lavrentjeva E."/>
            <person name="Kuznetsov B."/>
        </authorList>
    </citation>
    <scope>NUCLEOTIDE SEQUENCE</scope>
    <source>
        <strain evidence="7">Z-910T</strain>
    </source>
</reference>
<dbReference type="AlphaFoldDB" id="A0AAU7VPR5"/>
<evidence type="ECO:0000256" key="4">
    <source>
        <dbReference type="ARBA" id="ARBA00023136"/>
    </source>
</evidence>
<feature type="transmembrane region" description="Helical" evidence="5">
    <location>
        <begin position="296"/>
        <end position="320"/>
    </location>
</feature>
<dbReference type="Gene3D" id="1.10.3720.10">
    <property type="entry name" value="MetI-like"/>
    <property type="match status" value="1"/>
</dbReference>
<feature type="transmembrane region" description="Helical" evidence="5">
    <location>
        <begin position="140"/>
        <end position="164"/>
    </location>
</feature>